<dbReference type="PANTHER" id="PTHR42713:SF3">
    <property type="entry name" value="TRANSCRIPTIONAL REGULATORY PROTEIN HPTR"/>
    <property type="match status" value="1"/>
</dbReference>
<dbReference type="PATRIC" id="fig|44252.3.peg.2232"/>
<name>A0A090ZZ89_PAEMA</name>
<dbReference type="Pfam" id="PF00072">
    <property type="entry name" value="Response_reg"/>
    <property type="match status" value="1"/>
</dbReference>
<dbReference type="PANTHER" id="PTHR42713">
    <property type="entry name" value="HISTIDINE KINASE-RELATED"/>
    <property type="match status" value="1"/>
</dbReference>
<dbReference type="STRING" id="44252.DJ90_3103"/>
<feature type="modified residue" description="4-aspartylphosphate" evidence="8">
    <location>
        <position position="56"/>
    </location>
</feature>
<dbReference type="PRINTS" id="PR00032">
    <property type="entry name" value="HTHARAC"/>
</dbReference>
<dbReference type="PROSITE" id="PS50110">
    <property type="entry name" value="RESPONSE_REGULATORY"/>
    <property type="match status" value="1"/>
</dbReference>
<dbReference type="CDD" id="cd17536">
    <property type="entry name" value="REC_YesN-like"/>
    <property type="match status" value="1"/>
</dbReference>
<evidence type="ECO:0000256" key="1">
    <source>
        <dbReference type="ARBA" id="ARBA00004496"/>
    </source>
</evidence>
<evidence type="ECO:0000256" key="8">
    <source>
        <dbReference type="PROSITE-ProRule" id="PRU00169"/>
    </source>
</evidence>
<evidence type="ECO:0000256" key="4">
    <source>
        <dbReference type="ARBA" id="ARBA00023012"/>
    </source>
</evidence>
<reference evidence="11 12" key="1">
    <citation type="submission" date="2014-04" db="EMBL/GenBank/DDBJ databases">
        <authorList>
            <person name="Bishop-Lilly K.A."/>
            <person name="Broomall S.M."/>
            <person name="Chain P.S."/>
            <person name="Chertkov O."/>
            <person name="Coyne S.R."/>
            <person name="Daligault H.E."/>
            <person name="Davenport K.W."/>
            <person name="Erkkila T."/>
            <person name="Frey K.G."/>
            <person name="Gibbons H.S."/>
            <person name="Gu W."/>
            <person name="Jaissle J."/>
            <person name="Johnson S.L."/>
            <person name="Koroleva G.I."/>
            <person name="Ladner J.T."/>
            <person name="Lo C.-C."/>
            <person name="Minogue T.D."/>
            <person name="Munk C."/>
            <person name="Palacios G.F."/>
            <person name="Redden C.L."/>
            <person name="Rosenzweig C.N."/>
            <person name="Scholz M.B."/>
            <person name="Teshima H."/>
            <person name="Xu Y."/>
        </authorList>
    </citation>
    <scope>NUCLEOTIDE SEQUENCE [LARGE SCALE GENOMIC DNA]</scope>
    <source>
        <strain evidence="11 12">8244</strain>
    </source>
</reference>
<dbReference type="GO" id="GO:0043565">
    <property type="term" value="F:sequence-specific DNA binding"/>
    <property type="evidence" value="ECO:0007669"/>
    <property type="project" value="InterPro"/>
</dbReference>
<keyword evidence="12" id="KW-1185">Reference proteome</keyword>
<dbReference type="SUPFAM" id="SSF52172">
    <property type="entry name" value="CheY-like"/>
    <property type="match status" value="1"/>
</dbReference>
<dbReference type="SMART" id="SM00448">
    <property type="entry name" value="REC"/>
    <property type="match status" value="1"/>
</dbReference>
<keyword evidence="6" id="KW-0238">DNA-binding</keyword>
<gene>
    <name evidence="11" type="ORF">DJ90_3103</name>
</gene>
<proteinExistence type="predicted"/>
<dbReference type="GO" id="GO:0005737">
    <property type="term" value="C:cytoplasm"/>
    <property type="evidence" value="ECO:0007669"/>
    <property type="project" value="UniProtKB-SubCell"/>
</dbReference>
<evidence type="ECO:0000259" key="10">
    <source>
        <dbReference type="PROSITE" id="PS50110"/>
    </source>
</evidence>
<dbReference type="HOGENOM" id="CLU_000445_5_0_9"/>
<protein>
    <submittedName>
        <fullName evidence="11">Helix-turn-helix domain protein</fullName>
    </submittedName>
</protein>
<evidence type="ECO:0000313" key="12">
    <source>
        <dbReference type="Proteomes" id="UP000029278"/>
    </source>
</evidence>
<keyword evidence="2" id="KW-0963">Cytoplasm</keyword>
<dbReference type="Pfam" id="PF12833">
    <property type="entry name" value="HTH_18"/>
    <property type="match status" value="1"/>
</dbReference>
<accession>A0A090ZZ89</accession>
<evidence type="ECO:0000313" key="11">
    <source>
        <dbReference type="EMBL" id="KFN09406.1"/>
    </source>
</evidence>
<dbReference type="InterPro" id="IPR009057">
    <property type="entry name" value="Homeodomain-like_sf"/>
</dbReference>
<evidence type="ECO:0000256" key="7">
    <source>
        <dbReference type="ARBA" id="ARBA00023163"/>
    </source>
</evidence>
<dbReference type="OrthoDB" id="9794370at2"/>
<evidence type="ECO:0000259" key="9">
    <source>
        <dbReference type="PROSITE" id="PS01124"/>
    </source>
</evidence>
<comment type="caution">
    <text evidence="11">The sequence shown here is derived from an EMBL/GenBank/DDBJ whole genome shotgun (WGS) entry which is preliminary data.</text>
</comment>
<evidence type="ECO:0000256" key="2">
    <source>
        <dbReference type="ARBA" id="ARBA00022490"/>
    </source>
</evidence>
<dbReference type="InterPro" id="IPR051552">
    <property type="entry name" value="HptR"/>
</dbReference>
<evidence type="ECO:0000256" key="5">
    <source>
        <dbReference type="ARBA" id="ARBA00023015"/>
    </source>
</evidence>
<dbReference type="Gene3D" id="1.10.10.60">
    <property type="entry name" value="Homeodomain-like"/>
    <property type="match status" value="2"/>
</dbReference>
<dbReference type="GeneID" id="77006446"/>
<feature type="domain" description="HTH araC/xylS-type" evidence="9">
    <location>
        <begin position="321"/>
        <end position="420"/>
    </location>
</feature>
<dbReference type="AlphaFoldDB" id="A0A090ZZ89"/>
<dbReference type="PROSITE" id="PS01124">
    <property type="entry name" value="HTH_ARAC_FAMILY_2"/>
    <property type="match status" value="1"/>
</dbReference>
<dbReference type="GO" id="GO:0000160">
    <property type="term" value="P:phosphorelay signal transduction system"/>
    <property type="evidence" value="ECO:0007669"/>
    <property type="project" value="UniProtKB-KW"/>
</dbReference>
<dbReference type="SMART" id="SM00342">
    <property type="entry name" value="HTH_ARAC"/>
    <property type="match status" value="1"/>
</dbReference>
<feature type="domain" description="Response regulatory" evidence="10">
    <location>
        <begin position="4"/>
        <end position="121"/>
    </location>
</feature>
<dbReference type="InterPro" id="IPR018060">
    <property type="entry name" value="HTH_AraC"/>
</dbReference>
<dbReference type="InterPro" id="IPR001789">
    <property type="entry name" value="Sig_transdc_resp-reg_receiver"/>
</dbReference>
<dbReference type="Pfam" id="PF17853">
    <property type="entry name" value="GGDEF_2"/>
    <property type="match status" value="1"/>
</dbReference>
<dbReference type="Proteomes" id="UP000029278">
    <property type="component" value="Unassembled WGS sequence"/>
</dbReference>
<dbReference type="SUPFAM" id="SSF46689">
    <property type="entry name" value="Homeodomain-like"/>
    <property type="match status" value="1"/>
</dbReference>
<dbReference type="GO" id="GO:0003700">
    <property type="term" value="F:DNA-binding transcription factor activity"/>
    <property type="evidence" value="ECO:0007669"/>
    <property type="project" value="InterPro"/>
</dbReference>
<dbReference type="InterPro" id="IPR011006">
    <property type="entry name" value="CheY-like_superfamily"/>
</dbReference>
<dbReference type="InterPro" id="IPR041522">
    <property type="entry name" value="CdaR_GGDEF"/>
</dbReference>
<comment type="subcellular location">
    <subcellularLocation>
        <location evidence="1">Cytoplasm</location>
    </subcellularLocation>
</comment>
<keyword evidence="5" id="KW-0805">Transcription regulation</keyword>
<sequence>MTVKLLIADDDEWICEGLKRNIDWSVAGVELVGTASDGEAAWELALELTPDIVLTDIRMPFMDGLELAAKLRELSPRVKTIFLTGYDDFNYAKQALNLQAFDYILKYEDNGKILQTVVAAGERLLRERQEEEKLSKSRTLMENQLFAHLFEGCFNGEWVSRELELLGLKLCGNDFQVAVIRPENLMRYSRSADYEEIDLLLFSIRNVCTELLVDGGDGGAWPQCFFAVYNRQANLVFCLPQPGAAVELLPLLERTRRALAQVLKIPFSIGLGGCFSGYDGIAASYREALAAVQVREVAGEPGVFVSGEILSQQSSHQLLLKKMEAYIHAHLCDESLSLTAIAAAVHISPPYVSTLFKKYKQVNLVDYIISARMERAAEMLVKTDFKAYEIAEKTGYSNPHYFSVLFKKHHGLSPTDYRKKHQPPQPF</sequence>
<dbReference type="Gene3D" id="3.40.50.2300">
    <property type="match status" value="1"/>
</dbReference>
<dbReference type="InterPro" id="IPR020449">
    <property type="entry name" value="Tscrpt_reg_AraC-type_HTH"/>
</dbReference>
<dbReference type="RefSeq" id="WP_082207734.1">
    <property type="nucleotide sequence ID" value="NZ_BGML01000006.1"/>
</dbReference>
<keyword evidence="3 8" id="KW-0597">Phosphoprotein</keyword>
<keyword evidence="4" id="KW-0902">Two-component regulatory system</keyword>
<dbReference type="EMBL" id="JMQA01000022">
    <property type="protein sequence ID" value="KFN09406.1"/>
    <property type="molecule type" value="Genomic_DNA"/>
</dbReference>
<organism evidence="11 12">
    <name type="scientific">Paenibacillus macerans</name>
    <name type="common">Bacillus macerans</name>
    <dbReference type="NCBI Taxonomy" id="44252"/>
    <lineage>
        <taxon>Bacteria</taxon>
        <taxon>Bacillati</taxon>
        <taxon>Bacillota</taxon>
        <taxon>Bacilli</taxon>
        <taxon>Bacillales</taxon>
        <taxon>Paenibacillaceae</taxon>
        <taxon>Paenibacillus</taxon>
    </lineage>
</organism>
<evidence type="ECO:0000256" key="3">
    <source>
        <dbReference type="ARBA" id="ARBA00022553"/>
    </source>
</evidence>
<keyword evidence="7" id="KW-0804">Transcription</keyword>
<evidence type="ECO:0000256" key="6">
    <source>
        <dbReference type="ARBA" id="ARBA00023125"/>
    </source>
</evidence>